<dbReference type="OrthoDB" id="5242186at2"/>
<feature type="domain" description="ABC3 transporter permease C-terminal" evidence="8">
    <location>
        <begin position="260"/>
        <end position="368"/>
    </location>
</feature>
<name>A0A3N9X220_9ACTN</name>
<feature type="transmembrane region" description="Helical" evidence="7">
    <location>
        <begin position="15"/>
        <end position="40"/>
    </location>
</feature>
<dbReference type="InterPro" id="IPR051125">
    <property type="entry name" value="ABC-4/HrtB_transporter"/>
</dbReference>
<dbReference type="PANTHER" id="PTHR43738:SF1">
    <property type="entry name" value="HEMIN TRANSPORT SYSTEM PERMEASE PROTEIN HRTB-RELATED"/>
    <property type="match status" value="1"/>
</dbReference>
<keyword evidence="4 7" id="KW-0812">Transmembrane</keyword>
<dbReference type="PANTHER" id="PTHR43738">
    <property type="entry name" value="ABC TRANSPORTER, MEMBRANE PROTEIN"/>
    <property type="match status" value="1"/>
</dbReference>
<organism evidence="9 10">
    <name type="scientific">Micromonospora arida</name>
    <dbReference type="NCBI Taxonomy" id="2203715"/>
    <lineage>
        <taxon>Bacteria</taxon>
        <taxon>Bacillati</taxon>
        <taxon>Actinomycetota</taxon>
        <taxon>Actinomycetes</taxon>
        <taxon>Micromonosporales</taxon>
        <taxon>Micromonosporaceae</taxon>
        <taxon>Micromonospora</taxon>
    </lineage>
</organism>
<comment type="subcellular location">
    <subcellularLocation>
        <location evidence="1">Cell membrane</location>
        <topology evidence="1">Multi-pass membrane protein</topology>
    </subcellularLocation>
</comment>
<keyword evidence="5 7" id="KW-1133">Transmembrane helix</keyword>
<dbReference type="GO" id="GO:0005886">
    <property type="term" value="C:plasma membrane"/>
    <property type="evidence" value="ECO:0007669"/>
    <property type="project" value="UniProtKB-SubCell"/>
</dbReference>
<feature type="transmembrane region" description="Helical" evidence="7">
    <location>
        <begin position="306"/>
        <end position="329"/>
    </location>
</feature>
<dbReference type="AlphaFoldDB" id="A0A3N9X220"/>
<dbReference type="Pfam" id="PF02687">
    <property type="entry name" value="FtsX"/>
    <property type="match status" value="1"/>
</dbReference>
<evidence type="ECO:0000256" key="4">
    <source>
        <dbReference type="ARBA" id="ARBA00022692"/>
    </source>
</evidence>
<gene>
    <name evidence="9" type="ORF">DLJ58_22315</name>
</gene>
<evidence type="ECO:0000256" key="3">
    <source>
        <dbReference type="ARBA" id="ARBA00022475"/>
    </source>
</evidence>
<evidence type="ECO:0000256" key="6">
    <source>
        <dbReference type="ARBA" id="ARBA00023136"/>
    </source>
</evidence>
<comment type="caution">
    <text evidence="9">The sequence shown here is derived from an EMBL/GenBank/DDBJ whole genome shotgun (WGS) entry which is preliminary data.</text>
</comment>
<evidence type="ECO:0000313" key="9">
    <source>
        <dbReference type="EMBL" id="RQX07165.1"/>
    </source>
</evidence>
<proteinExistence type="predicted"/>
<evidence type="ECO:0000259" key="8">
    <source>
        <dbReference type="Pfam" id="PF02687"/>
    </source>
</evidence>
<feature type="transmembrane region" description="Helical" evidence="7">
    <location>
        <begin position="341"/>
        <end position="361"/>
    </location>
</feature>
<feature type="transmembrane region" description="Helical" evidence="7">
    <location>
        <begin position="259"/>
        <end position="278"/>
    </location>
</feature>
<evidence type="ECO:0000313" key="10">
    <source>
        <dbReference type="Proteomes" id="UP000266889"/>
    </source>
</evidence>
<dbReference type="Proteomes" id="UP000266889">
    <property type="component" value="Unassembled WGS sequence"/>
</dbReference>
<dbReference type="InterPro" id="IPR003838">
    <property type="entry name" value="ABC3_permease_C"/>
</dbReference>
<evidence type="ECO:0000256" key="2">
    <source>
        <dbReference type="ARBA" id="ARBA00022448"/>
    </source>
</evidence>
<keyword evidence="6 7" id="KW-0472">Membrane</keyword>
<evidence type="ECO:0000256" key="1">
    <source>
        <dbReference type="ARBA" id="ARBA00004651"/>
    </source>
</evidence>
<dbReference type="RefSeq" id="WP_124858947.1">
    <property type="nucleotide sequence ID" value="NZ_JBEXIG010000012.1"/>
</dbReference>
<keyword evidence="3" id="KW-1003">Cell membrane</keyword>
<keyword evidence="2" id="KW-0813">Transport</keyword>
<evidence type="ECO:0000256" key="5">
    <source>
        <dbReference type="ARBA" id="ARBA00022989"/>
    </source>
</evidence>
<sequence>MFLAIRELSFARLRFALMGAVIALIAVLMVMLSGLSVGLVRDGVSGLQNLPVTSFAFAQDVQRDSAFSRSVVDLSAVDEWDAQPGVADAAPFGNTLVNTRTDRGTEVDLALFGVQPDSFLSPSVSQGERLGTEDGIVVSPTALDAGLQMGDTVTIDRLGTRLRVVGVTKQQDTFGHVDVAYVPLAAWQAIKSGTAPGTALPQRAATEITAVAVRADDGKSVDLPAGDTAAGTESLTLKESYGASPGYTAETTTLQLIQGFLYAISALVAGAFFAVWAIQRKPEVAVLRALGASTGWVLRDALTQALVLLAAAVAIGVGIGLALGALITGSGIPFALSMPSISAAGAGLVVLGLVGAGAAVIRITSVDPATALGGNR</sequence>
<keyword evidence="10" id="KW-1185">Reference proteome</keyword>
<accession>A0A3N9X220</accession>
<dbReference type="EMBL" id="QGSY01000226">
    <property type="protein sequence ID" value="RQX07165.1"/>
    <property type="molecule type" value="Genomic_DNA"/>
</dbReference>
<reference evidence="9 10" key="1">
    <citation type="submission" date="2018-05" db="EMBL/GenBank/DDBJ databases">
        <title>Micromonospora from Atacama Desert.</title>
        <authorList>
            <person name="Carro L."/>
            <person name="Goodfellow M."/>
            <person name="Klenk H.-P."/>
        </authorList>
    </citation>
    <scope>NUCLEOTIDE SEQUENCE [LARGE SCALE GENOMIC DNA]</scope>
    <source>
        <strain evidence="9 10">LB32</strain>
    </source>
</reference>
<evidence type="ECO:0000256" key="7">
    <source>
        <dbReference type="SAM" id="Phobius"/>
    </source>
</evidence>
<protein>
    <submittedName>
        <fullName evidence="9">ABC transporter permease</fullName>
    </submittedName>
</protein>